<sequence length="298" mass="33752">MTDHIPSPPSSEPASSFFKVQLVSRSVSERLLVKFADISEFGFDYSQSGLWSPPVPRTVFLSSPGKILTPHDLLQKLESVDRQRRRHTYCLNVHYPAKCPKMNKVSGTSSSGCLGEKANQNVKKTTRAFVVNAKEAAYMTDVITDCTLMGGKLITKGDKLTNHIGIIYDESYSVSEQRLYHQLKVKEGEIPKTDFRTRYRHYEFNVMSSRLTNAPVAYTDSASILALHKSVEEFAIYCDASQLGSGCVLMQQSKVIACVSRQLKIHEKNYASHNLELSVVIFALNLWRHYLYRFHFIV</sequence>
<dbReference type="AlphaFoldDB" id="A0A5N6M4I5"/>
<feature type="domain" description="Reverse transcriptase/retrotransposon-derived protein RNase H-like" evidence="1">
    <location>
        <begin position="221"/>
        <end position="298"/>
    </location>
</feature>
<gene>
    <name evidence="2" type="ORF">E3N88_36705</name>
</gene>
<dbReference type="Proteomes" id="UP000326396">
    <property type="component" value="Linkage Group LG7"/>
</dbReference>
<comment type="caution">
    <text evidence="2">The sequence shown here is derived from an EMBL/GenBank/DDBJ whole genome shotgun (WGS) entry which is preliminary data.</text>
</comment>
<dbReference type="EMBL" id="SZYD01000017">
    <property type="protein sequence ID" value="KAD3068825.1"/>
    <property type="molecule type" value="Genomic_DNA"/>
</dbReference>
<dbReference type="PANTHER" id="PTHR34287">
    <property type="entry name" value="OS06G0551500 PROTEIN-RELATED"/>
    <property type="match status" value="1"/>
</dbReference>
<dbReference type="PANTHER" id="PTHR34287:SF2">
    <property type="match status" value="1"/>
</dbReference>
<reference evidence="2 3" key="1">
    <citation type="submission" date="2019-05" db="EMBL/GenBank/DDBJ databases">
        <title>Mikania micrantha, genome provides insights into the molecular mechanism of rapid growth.</title>
        <authorList>
            <person name="Liu B."/>
        </authorList>
    </citation>
    <scope>NUCLEOTIDE SEQUENCE [LARGE SCALE GENOMIC DNA]</scope>
    <source>
        <strain evidence="2">NLD-2019</strain>
        <tissue evidence="2">Leaf</tissue>
    </source>
</reference>
<dbReference type="Pfam" id="PF17919">
    <property type="entry name" value="RT_RNaseH_2"/>
    <property type="match status" value="1"/>
</dbReference>
<dbReference type="Gene3D" id="3.10.10.10">
    <property type="entry name" value="HIV Type 1 Reverse Transcriptase, subunit A, domain 1"/>
    <property type="match status" value="1"/>
</dbReference>
<dbReference type="InterPro" id="IPR043502">
    <property type="entry name" value="DNA/RNA_pol_sf"/>
</dbReference>
<evidence type="ECO:0000259" key="1">
    <source>
        <dbReference type="Pfam" id="PF17919"/>
    </source>
</evidence>
<evidence type="ECO:0000313" key="2">
    <source>
        <dbReference type="EMBL" id="KAD3068825.1"/>
    </source>
</evidence>
<accession>A0A5N6M4I5</accession>
<dbReference type="OrthoDB" id="686565at2759"/>
<dbReference type="SUPFAM" id="SSF56672">
    <property type="entry name" value="DNA/RNA polymerases"/>
    <property type="match status" value="1"/>
</dbReference>
<dbReference type="Gene3D" id="3.30.70.270">
    <property type="match status" value="1"/>
</dbReference>
<evidence type="ECO:0000313" key="3">
    <source>
        <dbReference type="Proteomes" id="UP000326396"/>
    </source>
</evidence>
<keyword evidence="3" id="KW-1185">Reference proteome</keyword>
<dbReference type="InterPro" id="IPR041577">
    <property type="entry name" value="RT_RNaseH_2"/>
</dbReference>
<name>A0A5N6M4I5_9ASTR</name>
<organism evidence="2 3">
    <name type="scientific">Mikania micrantha</name>
    <name type="common">bitter vine</name>
    <dbReference type="NCBI Taxonomy" id="192012"/>
    <lineage>
        <taxon>Eukaryota</taxon>
        <taxon>Viridiplantae</taxon>
        <taxon>Streptophyta</taxon>
        <taxon>Embryophyta</taxon>
        <taxon>Tracheophyta</taxon>
        <taxon>Spermatophyta</taxon>
        <taxon>Magnoliopsida</taxon>
        <taxon>eudicotyledons</taxon>
        <taxon>Gunneridae</taxon>
        <taxon>Pentapetalae</taxon>
        <taxon>asterids</taxon>
        <taxon>campanulids</taxon>
        <taxon>Asterales</taxon>
        <taxon>Asteraceae</taxon>
        <taxon>Asteroideae</taxon>
        <taxon>Heliantheae alliance</taxon>
        <taxon>Eupatorieae</taxon>
        <taxon>Mikania</taxon>
    </lineage>
</organism>
<protein>
    <recommendedName>
        <fullName evidence="1">Reverse transcriptase/retrotransposon-derived protein RNase H-like domain-containing protein</fullName>
    </recommendedName>
</protein>
<dbReference type="InterPro" id="IPR043128">
    <property type="entry name" value="Rev_trsase/Diguanyl_cyclase"/>
</dbReference>
<proteinExistence type="predicted"/>